<evidence type="ECO:0000313" key="2">
    <source>
        <dbReference type="Proteomes" id="UP000011776"/>
    </source>
</evidence>
<name>M3I029_LEPIR</name>
<dbReference type="Proteomes" id="UP000011776">
    <property type="component" value="Unassembled WGS sequence"/>
</dbReference>
<protein>
    <submittedName>
        <fullName evidence="1">Uncharacterized protein</fullName>
    </submittedName>
</protein>
<organism evidence="1 2">
    <name type="scientific">Leptospira interrogans serovar Grippotyphosa str. LT2186</name>
    <dbReference type="NCBI Taxonomy" id="1001599"/>
    <lineage>
        <taxon>Bacteria</taxon>
        <taxon>Pseudomonadati</taxon>
        <taxon>Spirochaetota</taxon>
        <taxon>Spirochaetia</taxon>
        <taxon>Leptospirales</taxon>
        <taxon>Leptospiraceae</taxon>
        <taxon>Leptospira</taxon>
    </lineage>
</organism>
<reference evidence="1 2" key="1">
    <citation type="submission" date="2013-02" db="EMBL/GenBank/DDBJ databases">
        <authorList>
            <person name="Harkins D.M."/>
            <person name="Durkin A.S."/>
            <person name="Brinkac L.M."/>
            <person name="Haft D.H."/>
            <person name="Selengut J.D."/>
            <person name="Sanka R."/>
            <person name="DePew J."/>
            <person name="Purushe J."/>
            <person name="Tulsiani S.M."/>
            <person name="Graham G.C."/>
            <person name="Burns M.-A."/>
            <person name="Dohnt M.F."/>
            <person name="Smythe L.D."/>
            <person name="McKay D.B."/>
            <person name="Craig S.B."/>
            <person name="Vinetz J.M."/>
            <person name="Sutton G.G."/>
            <person name="Nierman W.C."/>
            <person name="Fouts D.E."/>
        </authorList>
    </citation>
    <scope>NUCLEOTIDE SEQUENCE [LARGE SCALE GENOMIC DNA]</scope>
    <source>
        <strain evidence="1 2">LT2186</strain>
    </source>
</reference>
<gene>
    <name evidence="1" type="ORF">LEP1GSC151_0736</name>
</gene>
<evidence type="ECO:0000313" key="1">
    <source>
        <dbReference type="EMBL" id="EMG09267.1"/>
    </source>
</evidence>
<proteinExistence type="predicted"/>
<accession>M3I029</accession>
<sequence>MNFCESESVGTLTNLGFTDLFKNVGTLTSLGFADLFKNVGNSYKSKFYRSILKMWELLQV</sequence>
<dbReference type="BioCyc" id="LINT1001599:G11K9-1119-MONOMER"/>
<comment type="caution">
    <text evidence="1">The sequence shown here is derived from an EMBL/GenBank/DDBJ whole genome shotgun (WGS) entry which is preliminary data.</text>
</comment>
<dbReference type="EMBL" id="AFME02000328">
    <property type="protein sequence ID" value="EMG09267.1"/>
    <property type="molecule type" value="Genomic_DNA"/>
</dbReference>
<dbReference type="AlphaFoldDB" id="M3I029"/>